<dbReference type="Proteomes" id="UP000290900">
    <property type="component" value="Unassembled WGS sequence"/>
</dbReference>
<evidence type="ECO:0000313" key="1">
    <source>
        <dbReference type="EMBL" id="VEU22812.1"/>
    </source>
</evidence>
<dbReference type="Gene3D" id="3.90.180.10">
    <property type="entry name" value="Medium-chain alcohol dehydrogenases, catalytic domain"/>
    <property type="match status" value="1"/>
</dbReference>
<evidence type="ECO:0000313" key="2">
    <source>
        <dbReference type="Proteomes" id="UP000290900"/>
    </source>
</evidence>
<dbReference type="EMBL" id="CAACVR010000029">
    <property type="protein sequence ID" value="VEU22812.1"/>
    <property type="molecule type" value="Genomic_DNA"/>
</dbReference>
<keyword evidence="2" id="KW-1185">Reference proteome</keyword>
<dbReference type="InParanoid" id="A0A448YPF1"/>
<sequence>MLKQRSKFYFITAPPAGEKVEVDLTLFLMNDYSIAGSAPGGPLDIQYTINFVAQKTKRWVETIDINEENVSTARKGTADDDVKFRFVPTRYDKYLKD</sequence>
<proteinExistence type="predicted"/>
<protein>
    <submittedName>
        <fullName evidence="1">DEKNAAC103895</fullName>
    </submittedName>
</protein>
<gene>
    <name evidence="1" type="ORF">BRENAR_LOCUS3543</name>
</gene>
<organism evidence="1 2">
    <name type="scientific">Brettanomyces naardenensis</name>
    <name type="common">Yeast</name>
    <dbReference type="NCBI Taxonomy" id="13370"/>
    <lineage>
        <taxon>Eukaryota</taxon>
        <taxon>Fungi</taxon>
        <taxon>Dikarya</taxon>
        <taxon>Ascomycota</taxon>
        <taxon>Saccharomycotina</taxon>
        <taxon>Pichiomycetes</taxon>
        <taxon>Pichiales</taxon>
        <taxon>Pichiaceae</taxon>
        <taxon>Brettanomyces</taxon>
    </lineage>
</organism>
<accession>A0A448YPF1</accession>
<reference evidence="1 2" key="1">
    <citation type="submission" date="2018-12" db="EMBL/GenBank/DDBJ databases">
        <authorList>
            <person name="Tiukova I."/>
            <person name="Dainat J."/>
        </authorList>
    </citation>
    <scope>NUCLEOTIDE SEQUENCE [LARGE SCALE GENOMIC DNA]</scope>
</reference>
<dbReference type="Gene3D" id="3.40.50.720">
    <property type="entry name" value="NAD(P)-binding Rossmann-like Domain"/>
    <property type="match status" value="1"/>
</dbReference>
<dbReference type="AlphaFoldDB" id="A0A448YPF1"/>
<dbReference type="OrthoDB" id="1879366at2759"/>
<name>A0A448YPF1_BRENA</name>